<dbReference type="AlphaFoldDB" id="A0A1N6KBL3"/>
<organism evidence="1 2">
    <name type="scientific">Chitinophaga niabensis</name>
    <dbReference type="NCBI Taxonomy" id="536979"/>
    <lineage>
        <taxon>Bacteria</taxon>
        <taxon>Pseudomonadati</taxon>
        <taxon>Bacteroidota</taxon>
        <taxon>Chitinophagia</taxon>
        <taxon>Chitinophagales</taxon>
        <taxon>Chitinophagaceae</taxon>
        <taxon>Chitinophaga</taxon>
    </lineage>
</organism>
<name>A0A1N6KBL3_9BACT</name>
<dbReference type="STRING" id="536979.SAMN04488055_5507"/>
<keyword evidence="2" id="KW-1185">Reference proteome</keyword>
<gene>
    <name evidence="1" type="ORF">SAMN04488055_5507</name>
</gene>
<dbReference type="OrthoDB" id="676874at2"/>
<dbReference type="EMBL" id="FSRA01000002">
    <property type="protein sequence ID" value="SIO53931.1"/>
    <property type="molecule type" value="Genomic_DNA"/>
</dbReference>
<reference evidence="1 2" key="1">
    <citation type="submission" date="2016-11" db="EMBL/GenBank/DDBJ databases">
        <authorList>
            <person name="Jaros S."/>
            <person name="Januszkiewicz K."/>
            <person name="Wedrychowicz H."/>
        </authorList>
    </citation>
    <scope>NUCLEOTIDE SEQUENCE [LARGE SCALE GENOMIC DNA]</scope>
    <source>
        <strain evidence="1 2">DSM 24787</strain>
    </source>
</reference>
<accession>A0A1N6KBL3</accession>
<dbReference type="RefSeq" id="WP_074242731.1">
    <property type="nucleotide sequence ID" value="NZ_FSRA01000002.1"/>
</dbReference>
<protein>
    <submittedName>
        <fullName evidence="1">Uncharacterized protein</fullName>
    </submittedName>
</protein>
<proteinExistence type="predicted"/>
<dbReference type="Proteomes" id="UP000185003">
    <property type="component" value="Unassembled WGS sequence"/>
</dbReference>
<evidence type="ECO:0000313" key="1">
    <source>
        <dbReference type="EMBL" id="SIO53931.1"/>
    </source>
</evidence>
<sequence>MKANLNLTKENWDKVLINCQSCPKDYLISALAEAQKKCKKGKINIGSNSYKEVVNEVFKIIKETNTCDTYGTLLWIDQNGKFKISTGKMREGYRSPKYGHLGLYFLSTGPDPNGPMPGTRVIMVIYDDNDMIVRRLEEVRGECLDPGYIDFFNSHLCKSALYQYHIIDVDINENVSILASHTEPSEANKWLKINVPTWIEKHGIKQ</sequence>
<evidence type="ECO:0000313" key="2">
    <source>
        <dbReference type="Proteomes" id="UP000185003"/>
    </source>
</evidence>